<organism evidence="1 2">
    <name type="scientific">Melastoma candidum</name>
    <dbReference type="NCBI Taxonomy" id="119954"/>
    <lineage>
        <taxon>Eukaryota</taxon>
        <taxon>Viridiplantae</taxon>
        <taxon>Streptophyta</taxon>
        <taxon>Embryophyta</taxon>
        <taxon>Tracheophyta</taxon>
        <taxon>Spermatophyta</taxon>
        <taxon>Magnoliopsida</taxon>
        <taxon>eudicotyledons</taxon>
        <taxon>Gunneridae</taxon>
        <taxon>Pentapetalae</taxon>
        <taxon>rosids</taxon>
        <taxon>malvids</taxon>
        <taxon>Myrtales</taxon>
        <taxon>Melastomataceae</taxon>
        <taxon>Melastomatoideae</taxon>
        <taxon>Melastomateae</taxon>
        <taxon>Melastoma</taxon>
    </lineage>
</organism>
<protein>
    <submittedName>
        <fullName evidence="1">Uncharacterized protein</fullName>
    </submittedName>
</protein>
<name>A0ACB9MRC6_9MYRT</name>
<dbReference type="EMBL" id="CM042888">
    <property type="protein sequence ID" value="KAI4326737.1"/>
    <property type="molecule type" value="Genomic_DNA"/>
</dbReference>
<keyword evidence="2" id="KW-1185">Reference proteome</keyword>
<comment type="caution">
    <text evidence="1">The sequence shown here is derived from an EMBL/GenBank/DDBJ whole genome shotgun (WGS) entry which is preliminary data.</text>
</comment>
<sequence length="419" mass="45393">MGLKAAARVSDGTYKQGKFYGQCGHNAPRTKVCSYWLAGTCNRNPCRFLHRLPTVQPVNEFTSGSKNISRSARGERGRKDSVSAKAPDSLCHFWALGDCVKGDSCRFLHSWFQGSDFALLTKLEGHKKSISGIALPPTSNKLYSGGRDGMLQIWDCYSGLCSEFIRLGAEVGSVICEGPWVFVGLTNSVKALNTECGSTHHLSGPVGQVLAMAVARDMLFAAIEDGTIRVWKAGTQADPFLSGDPLKGHSCAVMSLTVGGNRLYSGSVDGNIRVWDIDTLTCIEVLHAHTDTVTSLLCWDCCLLSCSLDGTIKAWVVSEAGTLEVIYTHREDAGILVLCGMHDSEAKPILLSALKDNTVRLYDLPSFAERGKLFSRKEVTSIQVGPGGLFFTGDALGTLNVWKWHSVEPKEQASDPMCC</sequence>
<dbReference type="Proteomes" id="UP001057402">
    <property type="component" value="Chromosome 9"/>
</dbReference>
<proteinExistence type="predicted"/>
<reference evidence="2" key="1">
    <citation type="journal article" date="2023" name="Front. Plant Sci.">
        <title>Chromosomal-level genome assembly of Melastoma candidum provides insights into trichome evolution.</title>
        <authorList>
            <person name="Zhong Y."/>
            <person name="Wu W."/>
            <person name="Sun C."/>
            <person name="Zou P."/>
            <person name="Liu Y."/>
            <person name="Dai S."/>
            <person name="Zhou R."/>
        </authorList>
    </citation>
    <scope>NUCLEOTIDE SEQUENCE [LARGE SCALE GENOMIC DNA]</scope>
</reference>
<evidence type="ECO:0000313" key="2">
    <source>
        <dbReference type="Proteomes" id="UP001057402"/>
    </source>
</evidence>
<gene>
    <name evidence="1" type="ORF">MLD38_032016</name>
</gene>
<accession>A0ACB9MRC6</accession>
<evidence type="ECO:0000313" key="1">
    <source>
        <dbReference type="EMBL" id="KAI4326737.1"/>
    </source>
</evidence>